<dbReference type="InterPro" id="IPR003346">
    <property type="entry name" value="Transposase_20"/>
</dbReference>
<gene>
    <name evidence="3" type="ORF">Q8G35_18670</name>
</gene>
<organism evidence="3 4">
    <name type="scientific">Peribacillus simplex</name>
    <dbReference type="NCBI Taxonomy" id="1478"/>
    <lineage>
        <taxon>Bacteria</taxon>
        <taxon>Bacillati</taxon>
        <taxon>Bacillota</taxon>
        <taxon>Bacilli</taxon>
        <taxon>Bacillales</taxon>
        <taxon>Bacillaceae</taxon>
        <taxon>Peribacillus</taxon>
    </lineage>
</organism>
<name>A0AA90P2J2_9BACI</name>
<evidence type="ECO:0000259" key="2">
    <source>
        <dbReference type="Pfam" id="PF02371"/>
    </source>
</evidence>
<dbReference type="InterPro" id="IPR002525">
    <property type="entry name" value="Transp_IS110-like_N"/>
</dbReference>
<dbReference type="Pfam" id="PF01548">
    <property type="entry name" value="DEDD_Tnp_IS110"/>
    <property type="match status" value="1"/>
</dbReference>
<sequence length="417" mass="47889">MEVVIERACGMDVHKDNITACIMTPEGKEIQTFSTKTVFLIQLVDWIKQNNCTHVAMESTSVYWKPIVNLLEAEEIEFLVVNAQHMKVVPGRKTDVKDAEWIAKLLRHGLLKASYIPDRNQRELRELVWYRRSIIEERARQHNRIQKVLEGANIKLGSVVSDIMGVSARDMLNAIAEGEEDPEKLANFARRTMKKKKDELELALKGYINSHQRLMLKTILKHIDFLTEQIEMLDQEVEERVSSYQEDVERLDSIPGIATRMAEQILSEIGSDINKQFLSAAHMCSWAGLVPGHNESAGKRKSAKTKKGNKYLRSALTEAAHSVRGSKNYLGALYRRTASRKGKKRAGIVVAHAMLRISYYLLTRKEMYVDLGEDYFDKQRQQSIFRHSLRRLESLGSQLHYKNLKHLNPVHLPTINQ</sequence>
<dbReference type="InterPro" id="IPR047650">
    <property type="entry name" value="Transpos_IS110"/>
</dbReference>
<evidence type="ECO:0000313" key="3">
    <source>
        <dbReference type="EMBL" id="MDP1420351.1"/>
    </source>
</evidence>
<feature type="domain" description="Transposase IS110-like N-terminal" evidence="1">
    <location>
        <begin position="9"/>
        <end position="152"/>
    </location>
</feature>
<dbReference type="GO" id="GO:0006313">
    <property type="term" value="P:DNA transposition"/>
    <property type="evidence" value="ECO:0007669"/>
    <property type="project" value="InterPro"/>
</dbReference>
<proteinExistence type="predicted"/>
<feature type="domain" description="Transposase IS116/IS110/IS902 C-terminal" evidence="2">
    <location>
        <begin position="249"/>
        <end position="329"/>
    </location>
</feature>
<comment type="caution">
    <text evidence="3">The sequence shown here is derived from an EMBL/GenBank/DDBJ whole genome shotgun (WGS) entry which is preliminary data.</text>
</comment>
<evidence type="ECO:0000313" key="4">
    <source>
        <dbReference type="Proteomes" id="UP001178277"/>
    </source>
</evidence>
<dbReference type="GO" id="GO:0004803">
    <property type="term" value="F:transposase activity"/>
    <property type="evidence" value="ECO:0007669"/>
    <property type="project" value="InterPro"/>
</dbReference>
<dbReference type="PANTHER" id="PTHR33055:SF15">
    <property type="entry name" value="TRANSPOSASE-RELATED"/>
    <property type="match status" value="1"/>
</dbReference>
<dbReference type="NCBIfam" id="NF033542">
    <property type="entry name" value="transpos_IS110"/>
    <property type="match status" value="1"/>
</dbReference>
<dbReference type="GO" id="GO:0003677">
    <property type="term" value="F:DNA binding"/>
    <property type="evidence" value="ECO:0007669"/>
    <property type="project" value="InterPro"/>
</dbReference>
<dbReference type="AlphaFoldDB" id="A0AA90P2J2"/>
<dbReference type="EMBL" id="JAUUTP010000022">
    <property type="protein sequence ID" value="MDP1420351.1"/>
    <property type="molecule type" value="Genomic_DNA"/>
</dbReference>
<evidence type="ECO:0000259" key="1">
    <source>
        <dbReference type="Pfam" id="PF01548"/>
    </source>
</evidence>
<dbReference type="RefSeq" id="WP_305161517.1">
    <property type="nucleotide sequence ID" value="NZ_JAUUTP010000022.1"/>
</dbReference>
<protein>
    <submittedName>
        <fullName evidence="3">IS110 family transposase</fullName>
    </submittedName>
</protein>
<dbReference type="Proteomes" id="UP001178277">
    <property type="component" value="Unassembled WGS sequence"/>
</dbReference>
<reference evidence="3" key="1">
    <citation type="submission" date="2023-07" db="EMBL/GenBank/DDBJ databases">
        <title>Murine gut Bacillus species.</title>
        <authorList>
            <person name="Gutman E."/>
            <person name="Hashuel R."/>
            <person name="Litvak Y."/>
        </authorList>
    </citation>
    <scope>NUCLEOTIDE SEQUENCE</scope>
    <source>
        <strain evidence="3">RU283</strain>
    </source>
</reference>
<dbReference type="Pfam" id="PF02371">
    <property type="entry name" value="Transposase_20"/>
    <property type="match status" value="1"/>
</dbReference>
<accession>A0AA90P2J2</accession>
<dbReference type="PANTHER" id="PTHR33055">
    <property type="entry name" value="TRANSPOSASE FOR INSERTION SEQUENCE ELEMENT IS1111A"/>
    <property type="match status" value="1"/>
</dbReference>